<gene>
    <name evidence="2" type="ORF">DFH07DRAFT_970124</name>
</gene>
<protein>
    <submittedName>
        <fullName evidence="2">Uncharacterized protein</fullName>
    </submittedName>
</protein>
<evidence type="ECO:0000313" key="3">
    <source>
        <dbReference type="Proteomes" id="UP001215280"/>
    </source>
</evidence>
<organism evidence="2 3">
    <name type="scientific">Mycena maculata</name>
    <dbReference type="NCBI Taxonomy" id="230809"/>
    <lineage>
        <taxon>Eukaryota</taxon>
        <taxon>Fungi</taxon>
        <taxon>Dikarya</taxon>
        <taxon>Basidiomycota</taxon>
        <taxon>Agaricomycotina</taxon>
        <taxon>Agaricomycetes</taxon>
        <taxon>Agaricomycetidae</taxon>
        <taxon>Agaricales</taxon>
        <taxon>Marasmiineae</taxon>
        <taxon>Mycenaceae</taxon>
        <taxon>Mycena</taxon>
    </lineage>
</organism>
<dbReference type="AlphaFoldDB" id="A0AAD7HSR6"/>
<proteinExistence type="predicted"/>
<dbReference type="EMBL" id="JARJLG010000211">
    <property type="protein sequence ID" value="KAJ7727513.1"/>
    <property type="molecule type" value="Genomic_DNA"/>
</dbReference>
<accession>A0AAD7HSR6</accession>
<feature type="compositionally biased region" description="Low complexity" evidence="1">
    <location>
        <begin position="211"/>
        <end position="223"/>
    </location>
</feature>
<comment type="caution">
    <text evidence="2">The sequence shown here is derived from an EMBL/GenBank/DDBJ whole genome shotgun (WGS) entry which is preliminary data.</text>
</comment>
<dbReference type="Proteomes" id="UP001215280">
    <property type="component" value="Unassembled WGS sequence"/>
</dbReference>
<reference evidence="2" key="1">
    <citation type="submission" date="2023-03" db="EMBL/GenBank/DDBJ databases">
        <title>Massive genome expansion in bonnet fungi (Mycena s.s.) driven by repeated elements and novel gene families across ecological guilds.</title>
        <authorList>
            <consortium name="Lawrence Berkeley National Laboratory"/>
            <person name="Harder C.B."/>
            <person name="Miyauchi S."/>
            <person name="Viragh M."/>
            <person name="Kuo A."/>
            <person name="Thoen E."/>
            <person name="Andreopoulos B."/>
            <person name="Lu D."/>
            <person name="Skrede I."/>
            <person name="Drula E."/>
            <person name="Henrissat B."/>
            <person name="Morin E."/>
            <person name="Kohler A."/>
            <person name="Barry K."/>
            <person name="LaButti K."/>
            <person name="Morin E."/>
            <person name="Salamov A."/>
            <person name="Lipzen A."/>
            <person name="Mereny Z."/>
            <person name="Hegedus B."/>
            <person name="Baldrian P."/>
            <person name="Stursova M."/>
            <person name="Weitz H."/>
            <person name="Taylor A."/>
            <person name="Grigoriev I.V."/>
            <person name="Nagy L.G."/>
            <person name="Martin F."/>
            <person name="Kauserud H."/>
        </authorList>
    </citation>
    <scope>NUCLEOTIDE SEQUENCE</scope>
    <source>
        <strain evidence="2">CBHHK188m</strain>
    </source>
</reference>
<feature type="region of interest" description="Disordered" evidence="1">
    <location>
        <begin position="211"/>
        <end position="251"/>
    </location>
</feature>
<name>A0AAD7HSR6_9AGAR</name>
<sequence length="296" mass="31202">MACELRVLFYGQYQILHCLYNCVHASALPAGPASVLLTVPALLPRSSLPPPPPLLRSSLPSRPRLPPRPSFLLCSSLPRCCSLPLAPPMPPPLAAGSVPAAALLAAGSVPAATLLRPVAPATAPHCPRCPCLRTPRDRTCPLPLHPHLFASPTPRTSHCPHAHLAAVLIPSHCVPHALPPVPFRCIRAVAPFASLTPCTHLAAVLIPSTASAPRAPRSGSAHRTAPSCRSAARPRCTYHPPSVRRAHSGEHLRREALGSATTAVCRAMLGVPLQGGRWRGEDMRAGCELSPQGLLL</sequence>
<evidence type="ECO:0000256" key="1">
    <source>
        <dbReference type="SAM" id="MobiDB-lite"/>
    </source>
</evidence>
<keyword evidence="3" id="KW-1185">Reference proteome</keyword>
<evidence type="ECO:0000313" key="2">
    <source>
        <dbReference type="EMBL" id="KAJ7727513.1"/>
    </source>
</evidence>